<gene>
    <name evidence="4" type="ORF">DSL64_01775</name>
</gene>
<protein>
    <recommendedName>
        <fullName evidence="3">Outer membrane protein beta-barrel domain-containing protein</fullName>
    </recommendedName>
</protein>
<dbReference type="Gene3D" id="2.40.160.20">
    <property type="match status" value="1"/>
</dbReference>
<keyword evidence="1 2" id="KW-0732">Signal</keyword>
<feature type="signal peptide" evidence="2">
    <location>
        <begin position="1"/>
        <end position="23"/>
    </location>
</feature>
<evidence type="ECO:0000313" key="4">
    <source>
        <dbReference type="EMBL" id="REA64302.1"/>
    </source>
</evidence>
<accession>A0A3D8YHN6</accession>
<comment type="caution">
    <text evidence="4">The sequence shown here is derived from an EMBL/GenBank/DDBJ whole genome shotgun (WGS) entry which is preliminary data.</text>
</comment>
<feature type="chain" id="PRO_5017650083" description="Outer membrane protein beta-barrel domain-containing protein" evidence="2">
    <location>
        <begin position="24"/>
        <end position="212"/>
    </location>
</feature>
<dbReference type="SUPFAM" id="SSF56925">
    <property type="entry name" value="OMPA-like"/>
    <property type="match status" value="1"/>
</dbReference>
<dbReference type="InterPro" id="IPR027385">
    <property type="entry name" value="Beta-barrel_OMP"/>
</dbReference>
<evidence type="ECO:0000256" key="2">
    <source>
        <dbReference type="SAM" id="SignalP"/>
    </source>
</evidence>
<proteinExistence type="predicted"/>
<dbReference type="AlphaFoldDB" id="A0A3D8YHN6"/>
<keyword evidence="5" id="KW-1185">Reference proteome</keyword>
<dbReference type="Proteomes" id="UP000256373">
    <property type="component" value="Unassembled WGS sequence"/>
</dbReference>
<evidence type="ECO:0000259" key="3">
    <source>
        <dbReference type="Pfam" id="PF13505"/>
    </source>
</evidence>
<dbReference type="Pfam" id="PF13505">
    <property type="entry name" value="OMP_b-brl"/>
    <property type="match status" value="1"/>
</dbReference>
<reference evidence="4 5" key="1">
    <citation type="submission" date="2018-07" db="EMBL/GenBank/DDBJ databases">
        <title>Dyadobacter roseus sp. nov., isolated from rose rhizosphere soil.</title>
        <authorList>
            <person name="Chen L."/>
        </authorList>
    </citation>
    <scope>NUCLEOTIDE SEQUENCE [LARGE SCALE GENOMIC DNA]</scope>
    <source>
        <strain evidence="4 5">RS19</strain>
    </source>
</reference>
<organism evidence="4 5">
    <name type="scientific">Dyadobacter luteus</name>
    <dbReference type="NCBI Taxonomy" id="2259619"/>
    <lineage>
        <taxon>Bacteria</taxon>
        <taxon>Pseudomonadati</taxon>
        <taxon>Bacteroidota</taxon>
        <taxon>Cytophagia</taxon>
        <taxon>Cytophagales</taxon>
        <taxon>Spirosomataceae</taxon>
        <taxon>Dyadobacter</taxon>
    </lineage>
</organism>
<dbReference type="InterPro" id="IPR011250">
    <property type="entry name" value="OMP/PagP_B-barrel"/>
</dbReference>
<evidence type="ECO:0000256" key="1">
    <source>
        <dbReference type="ARBA" id="ARBA00022729"/>
    </source>
</evidence>
<name>A0A3D8YHN6_9BACT</name>
<sequence length="212" mass="23534">MKTIIPTSLMFTSFLFIATLAHAQNKFAISATAAPFYGHSRAWGTLVLPAEDGSGTLVSQDWSSEASTLGYSVGLNGRYSINPKWSLATGFWFNQSRPKDGNYKGRSNNFAIPLFVNFQSSERKLSPYFSAGTLWNFRTTSRVNVPDVGTVIFKSDRGTRRIAPSVGAGMIYNFDSRLSLVAQPTFTYFIPPADINIRSYQIGLQMQVMLRL</sequence>
<dbReference type="RefSeq" id="WP_115828908.1">
    <property type="nucleotide sequence ID" value="NZ_QNUL01000001.1"/>
</dbReference>
<dbReference type="OrthoDB" id="947825at2"/>
<dbReference type="EMBL" id="QNUL01000001">
    <property type="protein sequence ID" value="REA64302.1"/>
    <property type="molecule type" value="Genomic_DNA"/>
</dbReference>
<feature type="domain" description="Outer membrane protein beta-barrel" evidence="3">
    <location>
        <begin position="62"/>
        <end position="204"/>
    </location>
</feature>
<evidence type="ECO:0000313" key="5">
    <source>
        <dbReference type="Proteomes" id="UP000256373"/>
    </source>
</evidence>